<keyword evidence="2" id="KW-1185">Reference proteome</keyword>
<sequence>MRLNCVHTSLMQCLLLHRVWPVSGKAARNVQYLVRRAKDVIAHDIPDDLQQCLFEQRNAGTASAIGRLCAGSRTWRCVDMLAMPLPTLQQRQNRTHTL</sequence>
<comment type="caution">
    <text evidence="1">The sequence shown here is derived from an EMBL/GenBank/DDBJ whole genome shotgun (WGS) entry which is preliminary data.</text>
</comment>
<dbReference type="EMBL" id="JFHC01000017">
    <property type="protein sequence ID" value="KDR42429.1"/>
    <property type="molecule type" value="Genomic_DNA"/>
</dbReference>
<evidence type="ECO:0000313" key="1">
    <source>
        <dbReference type="EMBL" id="KDR42429.1"/>
    </source>
</evidence>
<dbReference type="Proteomes" id="UP000027466">
    <property type="component" value="Unassembled WGS sequence"/>
</dbReference>
<reference evidence="1 2" key="1">
    <citation type="submission" date="2014-03" db="EMBL/GenBank/DDBJ databases">
        <title>Draft Genome Sequences of Four Burkholderia Strains.</title>
        <authorList>
            <person name="Liu X.Y."/>
            <person name="Li C.X."/>
            <person name="Xu J.H."/>
        </authorList>
    </citation>
    <scope>NUCLEOTIDE SEQUENCE [LARGE SCALE GENOMIC DNA]</scope>
    <source>
        <strain evidence="1 2">DSM 50014</strain>
    </source>
</reference>
<name>A0A069PRD0_9BURK</name>
<dbReference type="AlphaFoldDB" id="A0A069PRD0"/>
<organism evidence="1 2">
    <name type="scientific">Caballeronia glathei</name>
    <dbReference type="NCBI Taxonomy" id="60547"/>
    <lineage>
        <taxon>Bacteria</taxon>
        <taxon>Pseudomonadati</taxon>
        <taxon>Pseudomonadota</taxon>
        <taxon>Betaproteobacteria</taxon>
        <taxon>Burkholderiales</taxon>
        <taxon>Burkholderiaceae</taxon>
        <taxon>Caballeronia</taxon>
    </lineage>
</organism>
<evidence type="ECO:0000313" key="2">
    <source>
        <dbReference type="Proteomes" id="UP000027466"/>
    </source>
</evidence>
<protein>
    <submittedName>
        <fullName evidence="1">Uncharacterized protein</fullName>
    </submittedName>
</protein>
<gene>
    <name evidence="1" type="ORF">BG61_10015</name>
</gene>
<accession>A0A069PRD0</accession>
<proteinExistence type="predicted"/>